<organism evidence="2 3">
    <name type="scientific">Paenibacillus rhizoplanae</name>
    <dbReference type="NCBI Taxonomy" id="1917181"/>
    <lineage>
        <taxon>Bacteria</taxon>
        <taxon>Bacillati</taxon>
        <taxon>Bacillota</taxon>
        <taxon>Bacilli</taxon>
        <taxon>Bacillales</taxon>
        <taxon>Paenibacillaceae</taxon>
        <taxon>Paenibacillus</taxon>
    </lineage>
</organism>
<dbReference type="SMART" id="SM00530">
    <property type="entry name" value="HTH_XRE"/>
    <property type="match status" value="1"/>
</dbReference>
<dbReference type="PROSITE" id="PS50943">
    <property type="entry name" value="HTH_CROC1"/>
    <property type="match status" value="1"/>
</dbReference>
<comment type="caution">
    <text evidence="2">The sequence shown here is derived from an EMBL/GenBank/DDBJ whole genome shotgun (WGS) entry which is preliminary data.</text>
</comment>
<proteinExistence type="predicted"/>
<reference evidence="3" key="1">
    <citation type="journal article" date="2019" name="Int. J. Syst. Evol. Microbiol.">
        <title>The Global Catalogue of Microorganisms (GCM) 10K type strain sequencing project: providing services to taxonomists for standard genome sequencing and annotation.</title>
        <authorList>
            <consortium name="The Broad Institute Genomics Platform"/>
            <consortium name="The Broad Institute Genome Sequencing Center for Infectious Disease"/>
            <person name="Wu L."/>
            <person name="Ma J."/>
        </authorList>
    </citation>
    <scope>NUCLEOTIDE SEQUENCE [LARGE SCALE GENOMIC DNA]</scope>
    <source>
        <strain evidence="3">CCM 8725</strain>
    </source>
</reference>
<dbReference type="RefSeq" id="WP_209993241.1">
    <property type="nucleotide sequence ID" value="NZ_JBHUKY010000035.1"/>
</dbReference>
<evidence type="ECO:0000313" key="3">
    <source>
        <dbReference type="Proteomes" id="UP001597448"/>
    </source>
</evidence>
<dbReference type="EMBL" id="JBHUKY010000035">
    <property type="protein sequence ID" value="MFD2412546.1"/>
    <property type="molecule type" value="Genomic_DNA"/>
</dbReference>
<dbReference type="Proteomes" id="UP001597448">
    <property type="component" value="Unassembled WGS sequence"/>
</dbReference>
<dbReference type="InterPro" id="IPR001387">
    <property type="entry name" value="Cro/C1-type_HTH"/>
</dbReference>
<dbReference type="InterPro" id="IPR010982">
    <property type="entry name" value="Lambda_DNA-bd_dom_sf"/>
</dbReference>
<name>A0ABW5FCF0_9BACL</name>
<dbReference type="Gene3D" id="1.10.260.40">
    <property type="entry name" value="lambda repressor-like DNA-binding domains"/>
    <property type="match status" value="1"/>
</dbReference>
<feature type="domain" description="HTH cro/C1-type" evidence="1">
    <location>
        <begin position="11"/>
        <end position="65"/>
    </location>
</feature>
<gene>
    <name evidence="2" type="ORF">ACFSX3_21875</name>
</gene>
<dbReference type="CDD" id="cd00093">
    <property type="entry name" value="HTH_XRE"/>
    <property type="match status" value="1"/>
</dbReference>
<sequence length="465" mass="54282">MEATSTILSELEEYLKQTALTITQFAKRSQLHSGTLSNIINGHRPIAMQQLDRITRAMGQEEGFFYDLYITNYIIEGSTDWRRVGPLLLRCAELDKLDSIRRIARHVMDNLMYAPLLFDTAEELFNAGKKEAAAAIYEIVAETERFQHSERLALCHYRLFTISLSDDQDRNLWVANQFEPFVERLDEIDQLDALKELANTYRSLQRWDKVDECAARMGHKAKIQYDLKVRPERRMSESTKLPGRPLFFYIAYSDLLRGNVCDEFGDYEGALGYKYAYADLSWVREQGDAVEHWKNLFHEWSMANIYITKLLSGDITVLGSYVSYIDKHRNELVMGLLHILRAANKNQLNIDRTLELYQLEIEEILNDLVKGSYSRNLAMDRQANLIYELAYYYLNKEEHSKGFDLLLKTIINFQNLNNEKNILECVTLFERFRNVANQEIQDQYQTQLLGGFSHEEKGCYISYGF</sequence>
<accession>A0ABW5FCF0</accession>
<evidence type="ECO:0000259" key="1">
    <source>
        <dbReference type="PROSITE" id="PS50943"/>
    </source>
</evidence>
<keyword evidence="3" id="KW-1185">Reference proteome</keyword>
<protein>
    <submittedName>
        <fullName evidence="2">Transcriptional regulator</fullName>
    </submittedName>
</protein>
<dbReference type="SUPFAM" id="SSF47413">
    <property type="entry name" value="lambda repressor-like DNA-binding domains"/>
    <property type="match status" value="1"/>
</dbReference>
<evidence type="ECO:0000313" key="2">
    <source>
        <dbReference type="EMBL" id="MFD2412546.1"/>
    </source>
</evidence>